<comment type="similarity">
    <text evidence="2">Belongs to the peptidase S54 family.</text>
</comment>
<feature type="domain" description="Peptidase S54 rhomboid" evidence="9">
    <location>
        <begin position="210"/>
        <end position="365"/>
    </location>
</feature>
<dbReference type="GO" id="GO:0004252">
    <property type="term" value="F:serine-type endopeptidase activity"/>
    <property type="evidence" value="ECO:0007669"/>
    <property type="project" value="InterPro"/>
</dbReference>
<reference evidence="10" key="1">
    <citation type="journal article" date="2020" name="Stud. Mycol.">
        <title>101 Dothideomycetes genomes: a test case for predicting lifestyles and emergence of pathogens.</title>
        <authorList>
            <person name="Haridas S."/>
            <person name="Albert R."/>
            <person name="Binder M."/>
            <person name="Bloem J."/>
            <person name="Labutti K."/>
            <person name="Salamov A."/>
            <person name="Andreopoulos B."/>
            <person name="Baker S."/>
            <person name="Barry K."/>
            <person name="Bills G."/>
            <person name="Bluhm B."/>
            <person name="Cannon C."/>
            <person name="Castanera R."/>
            <person name="Culley D."/>
            <person name="Daum C."/>
            <person name="Ezra D."/>
            <person name="Gonzalez J."/>
            <person name="Henrissat B."/>
            <person name="Kuo A."/>
            <person name="Liang C."/>
            <person name="Lipzen A."/>
            <person name="Lutzoni F."/>
            <person name="Magnuson J."/>
            <person name="Mondo S."/>
            <person name="Nolan M."/>
            <person name="Ohm R."/>
            <person name="Pangilinan J."/>
            <person name="Park H.-J."/>
            <person name="Ramirez L."/>
            <person name="Alfaro M."/>
            <person name="Sun H."/>
            <person name="Tritt A."/>
            <person name="Yoshinaga Y."/>
            <person name="Zwiers L.-H."/>
            <person name="Turgeon B."/>
            <person name="Goodwin S."/>
            <person name="Spatafora J."/>
            <person name="Crous P."/>
            <person name="Grigoriev I."/>
        </authorList>
    </citation>
    <scope>NUCLEOTIDE SEQUENCE</scope>
    <source>
        <strain evidence="10">CBS 119925</strain>
    </source>
</reference>
<evidence type="ECO:0000256" key="3">
    <source>
        <dbReference type="ARBA" id="ARBA00022692"/>
    </source>
</evidence>
<evidence type="ECO:0000256" key="2">
    <source>
        <dbReference type="ARBA" id="ARBA00009045"/>
    </source>
</evidence>
<feature type="transmembrane region" description="Helical" evidence="8">
    <location>
        <begin position="344"/>
        <end position="364"/>
    </location>
</feature>
<dbReference type="InterPro" id="IPR050925">
    <property type="entry name" value="Rhomboid_protease_S54"/>
</dbReference>
<keyword evidence="6 8" id="KW-0472">Membrane</keyword>
<gene>
    <name evidence="10" type="ORF">M011DRAFT_464984</name>
</gene>
<feature type="transmembrane region" description="Helical" evidence="8">
    <location>
        <begin position="312"/>
        <end position="332"/>
    </location>
</feature>
<dbReference type="Proteomes" id="UP000799440">
    <property type="component" value="Unassembled WGS sequence"/>
</dbReference>
<dbReference type="Pfam" id="PF01694">
    <property type="entry name" value="Rhomboid"/>
    <property type="match status" value="1"/>
</dbReference>
<dbReference type="PANTHER" id="PTHR43731">
    <property type="entry name" value="RHOMBOID PROTEASE"/>
    <property type="match status" value="1"/>
</dbReference>
<dbReference type="GO" id="GO:0016020">
    <property type="term" value="C:membrane"/>
    <property type="evidence" value="ECO:0007669"/>
    <property type="project" value="UniProtKB-SubCell"/>
</dbReference>
<dbReference type="EMBL" id="MU006564">
    <property type="protein sequence ID" value="KAF2750208.1"/>
    <property type="molecule type" value="Genomic_DNA"/>
</dbReference>
<protein>
    <recommendedName>
        <fullName evidence="9">Peptidase S54 rhomboid domain-containing protein</fullName>
    </recommendedName>
</protein>
<evidence type="ECO:0000256" key="4">
    <source>
        <dbReference type="ARBA" id="ARBA00022801"/>
    </source>
</evidence>
<accession>A0A6A6VHV9</accession>
<dbReference type="SUPFAM" id="SSF144091">
    <property type="entry name" value="Rhomboid-like"/>
    <property type="match status" value="1"/>
</dbReference>
<feature type="transmembrane region" description="Helical" evidence="8">
    <location>
        <begin position="177"/>
        <end position="197"/>
    </location>
</feature>
<feature type="transmembrane region" description="Helical" evidence="8">
    <location>
        <begin position="285"/>
        <end position="305"/>
    </location>
</feature>
<dbReference type="PANTHER" id="PTHR43731:SF14">
    <property type="entry name" value="PRESENILIN-ASSOCIATED RHOMBOID-LIKE PROTEIN, MITOCHONDRIAL"/>
    <property type="match status" value="1"/>
</dbReference>
<feature type="transmembrane region" description="Helical" evidence="8">
    <location>
        <begin position="248"/>
        <end position="265"/>
    </location>
</feature>
<keyword evidence="4" id="KW-0378">Hydrolase</keyword>
<dbReference type="InterPro" id="IPR022764">
    <property type="entry name" value="Peptidase_S54_rhomboid_dom"/>
</dbReference>
<evidence type="ECO:0000256" key="1">
    <source>
        <dbReference type="ARBA" id="ARBA00004141"/>
    </source>
</evidence>
<keyword evidence="3 8" id="KW-0812">Transmembrane</keyword>
<evidence type="ECO:0000256" key="7">
    <source>
        <dbReference type="SAM" id="MobiDB-lite"/>
    </source>
</evidence>
<feature type="transmembrane region" description="Helical" evidence="8">
    <location>
        <begin position="217"/>
        <end position="236"/>
    </location>
</feature>
<evidence type="ECO:0000313" key="11">
    <source>
        <dbReference type="Proteomes" id="UP000799440"/>
    </source>
</evidence>
<evidence type="ECO:0000256" key="5">
    <source>
        <dbReference type="ARBA" id="ARBA00022989"/>
    </source>
</evidence>
<dbReference type="GO" id="GO:0006465">
    <property type="term" value="P:signal peptide processing"/>
    <property type="evidence" value="ECO:0007669"/>
    <property type="project" value="TreeGrafter"/>
</dbReference>
<proteinExistence type="inferred from homology"/>
<evidence type="ECO:0000259" key="9">
    <source>
        <dbReference type="Pfam" id="PF01694"/>
    </source>
</evidence>
<sequence length="384" mass="42825">MLQKGFLPACRLSAHTPIRPQSTRPICAWLLPQQTRWLHSSKSTLNRHRQSLQPLSDAQRDRKRWFSQGRRSSDQRAQGQEPAPEDDAYHHYHQNVYFIQQPRYLRPFIFTVVLSGSIYLLCAYLKAKKELEPVRVNFESLNPFGNVRVQGRDSGGTPWDVLSRAWRDTDPVTKTSCGLISTFGAVHLAGMAAPGLMSRFWHVPVLNNNYTLFTSTFVHSGGAHLLFNSLGCWMFLKPVGYSPTFQGDANHVLAFFLSAGVISAYADHLSSLLPSRAGPLQKAFIPTGGASGAVLAMFSVFCLSYPNAGVGLLFIPFVSIPASNMLALVLGFDAYGMLRGIPGLNWAHAAHLGGMLLGMSYTYLDGNKRVWRPLVDFWKRRLQQ</sequence>
<keyword evidence="11" id="KW-1185">Reference proteome</keyword>
<name>A0A6A6VHV9_9PLEO</name>
<feature type="region of interest" description="Disordered" evidence="7">
    <location>
        <begin position="48"/>
        <end position="87"/>
    </location>
</feature>
<evidence type="ECO:0000256" key="8">
    <source>
        <dbReference type="SAM" id="Phobius"/>
    </source>
</evidence>
<organism evidence="10 11">
    <name type="scientific">Sporormia fimetaria CBS 119925</name>
    <dbReference type="NCBI Taxonomy" id="1340428"/>
    <lineage>
        <taxon>Eukaryota</taxon>
        <taxon>Fungi</taxon>
        <taxon>Dikarya</taxon>
        <taxon>Ascomycota</taxon>
        <taxon>Pezizomycotina</taxon>
        <taxon>Dothideomycetes</taxon>
        <taxon>Pleosporomycetidae</taxon>
        <taxon>Pleosporales</taxon>
        <taxon>Sporormiaceae</taxon>
        <taxon>Sporormia</taxon>
    </lineage>
</organism>
<evidence type="ECO:0000313" key="10">
    <source>
        <dbReference type="EMBL" id="KAF2750208.1"/>
    </source>
</evidence>
<evidence type="ECO:0000256" key="6">
    <source>
        <dbReference type="ARBA" id="ARBA00023136"/>
    </source>
</evidence>
<dbReference type="InterPro" id="IPR035952">
    <property type="entry name" value="Rhomboid-like_sf"/>
</dbReference>
<feature type="transmembrane region" description="Helical" evidence="8">
    <location>
        <begin position="104"/>
        <end position="125"/>
    </location>
</feature>
<keyword evidence="5 8" id="KW-1133">Transmembrane helix</keyword>
<dbReference type="AlphaFoldDB" id="A0A6A6VHV9"/>
<dbReference type="Gene3D" id="1.20.1540.10">
    <property type="entry name" value="Rhomboid-like"/>
    <property type="match status" value="1"/>
</dbReference>
<comment type="subcellular location">
    <subcellularLocation>
        <location evidence="1">Membrane</location>
        <topology evidence="1">Multi-pass membrane protein</topology>
    </subcellularLocation>
</comment>
<dbReference type="OrthoDB" id="10260614at2759"/>